<evidence type="ECO:0000256" key="4">
    <source>
        <dbReference type="ARBA" id="ARBA00022679"/>
    </source>
</evidence>
<dbReference type="CDD" id="cd00082">
    <property type="entry name" value="HisKA"/>
    <property type="match status" value="1"/>
</dbReference>
<organism evidence="11 12">
    <name type="scientific">Paenibacillus filicis</name>
    <dbReference type="NCBI Taxonomy" id="669464"/>
    <lineage>
        <taxon>Bacteria</taxon>
        <taxon>Bacillati</taxon>
        <taxon>Bacillota</taxon>
        <taxon>Bacilli</taxon>
        <taxon>Bacillales</taxon>
        <taxon>Paenibacillaceae</taxon>
        <taxon>Paenibacillus</taxon>
    </lineage>
</organism>
<evidence type="ECO:0000256" key="6">
    <source>
        <dbReference type="ARBA" id="ARBA00022777"/>
    </source>
</evidence>
<evidence type="ECO:0000256" key="3">
    <source>
        <dbReference type="ARBA" id="ARBA00022553"/>
    </source>
</evidence>
<dbReference type="InterPro" id="IPR029016">
    <property type="entry name" value="GAF-like_dom_sf"/>
</dbReference>
<comment type="catalytic activity">
    <reaction evidence="1">
        <text>ATP + protein L-histidine = ADP + protein N-phospho-L-histidine.</text>
        <dbReference type="EC" id="2.7.13.3"/>
    </reaction>
</comment>
<dbReference type="InterPro" id="IPR005467">
    <property type="entry name" value="His_kinase_dom"/>
</dbReference>
<dbReference type="SMART" id="SM00387">
    <property type="entry name" value="HATPase_c"/>
    <property type="match status" value="1"/>
</dbReference>
<dbReference type="InterPro" id="IPR000014">
    <property type="entry name" value="PAS"/>
</dbReference>
<dbReference type="Gene3D" id="1.10.287.130">
    <property type="match status" value="1"/>
</dbReference>
<evidence type="ECO:0000313" key="12">
    <source>
        <dbReference type="Proteomes" id="UP001469365"/>
    </source>
</evidence>
<keyword evidence="7 11" id="KW-0067">ATP-binding</keyword>
<sequence length="543" mass="61225">MLSERHHTFGGSPHRTALLIQESKERCVRYGLQPHHFPDPLTRLSKAELEDQQIKYSEVLSVVENLGAKVMDLLSGTPVMILVSDPQGYIITLFGDQSIKEILKQLGIVEGIQLNEREMGTNVVHLALTANCLIQVVGPDHYHEALQQTACYCVPFHLKEPSPLSGSIGFMTTADLHNSLTLPLLANMVDSMERELLLRQHARHQTLINEHILNAVPNGVLITDAKGNIVDFNQFAEKITNRKRQQVLHKPVFAFEQFGNLIYEVLKNKKSFDNVELTFTNSLEHRTICLFDAMPILQNGMLLGAYAQFRDITERRELEKQIIVSEKYSAIGKLGAGLAHEIRNPLTSVMGFIQLMKERQPEDAQSSYLQMIYSELETMKTLVSDFVLMSKPASPDRKECLIEELIRETIRFMESQAILKRCEIVSRLPGQGTVIRIDPIQIKQVLINLIQNAIEAMPYGGIVRVSSRLDYENKYIHIHVADAGMGMTEDQMRDIMTPFFSTKDSGLGLGLSTCYRIIENHLGKLTFQSQIGLGSTFTISLPL</sequence>
<dbReference type="SMART" id="SM00388">
    <property type="entry name" value="HisKA"/>
    <property type="match status" value="1"/>
</dbReference>
<dbReference type="InterPro" id="IPR035965">
    <property type="entry name" value="PAS-like_dom_sf"/>
</dbReference>
<keyword evidence="5" id="KW-0547">Nucleotide-binding</keyword>
<feature type="domain" description="Histidine kinase" evidence="9">
    <location>
        <begin position="337"/>
        <end position="543"/>
    </location>
</feature>
<dbReference type="PANTHER" id="PTHR43065:SF10">
    <property type="entry name" value="PEROXIDE STRESS-ACTIVATED HISTIDINE KINASE MAK3"/>
    <property type="match status" value="1"/>
</dbReference>
<keyword evidence="4" id="KW-0808">Transferase</keyword>
<evidence type="ECO:0000256" key="2">
    <source>
        <dbReference type="ARBA" id="ARBA00012438"/>
    </source>
</evidence>
<evidence type="ECO:0000256" key="1">
    <source>
        <dbReference type="ARBA" id="ARBA00000085"/>
    </source>
</evidence>
<evidence type="ECO:0000256" key="5">
    <source>
        <dbReference type="ARBA" id="ARBA00022741"/>
    </source>
</evidence>
<protein>
    <recommendedName>
        <fullName evidence="2">histidine kinase</fullName>
        <ecNumber evidence="2">2.7.13.3</ecNumber>
    </recommendedName>
</protein>
<accession>A0ABU9DGW9</accession>
<keyword evidence="6" id="KW-0418">Kinase</keyword>
<dbReference type="InterPro" id="IPR036097">
    <property type="entry name" value="HisK_dim/P_sf"/>
</dbReference>
<keyword evidence="3" id="KW-0597">Phosphoprotein</keyword>
<dbReference type="EMBL" id="JBBPCC010000004">
    <property type="protein sequence ID" value="MEK8128036.1"/>
    <property type="molecule type" value="Genomic_DNA"/>
</dbReference>
<evidence type="ECO:0000313" key="11">
    <source>
        <dbReference type="EMBL" id="MEK8128036.1"/>
    </source>
</evidence>
<evidence type="ECO:0000259" key="9">
    <source>
        <dbReference type="PROSITE" id="PS50109"/>
    </source>
</evidence>
<dbReference type="SUPFAM" id="SSF55785">
    <property type="entry name" value="PYP-like sensor domain (PAS domain)"/>
    <property type="match status" value="1"/>
</dbReference>
<dbReference type="SUPFAM" id="SSF47384">
    <property type="entry name" value="Homodimeric domain of signal transducing histidine kinase"/>
    <property type="match status" value="1"/>
</dbReference>
<dbReference type="NCBIfam" id="TIGR00229">
    <property type="entry name" value="sensory_box"/>
    <property type="match status" value="1"/>
</dbReference>
<dbReference type="Gene3D" id="3.30.565.10">
    <property type="entry name" value="Histidine kinase-like ATPase, C-terminal domain"/>
    <property type="match status" value="1"/>
</dbReference>
<name>A0ABU9DGW9_9BACL</name>
<dbReference type="InterPro" id="IPR013767">
    <property type="entry name" value="PAS_fold"/>
</dbReference>
<dbReference type="SMART" id="SM00091">
    <property type="entry name" value="PAS"/>
    <property type="match status" value="1"/>
</dbReference>
<dbReference type="Proteomes" id="UP001469365">
    <property type="component" value="Unassembled WGS sequence"/>
</dbReference>
<dbReference type="PROSITE" id="PS50112">
    <property type="entry name" value="PAS"/>
    <property type="match status" value="1"/>
</dbReference>
<dbReference type="PANTHER" id="PTHR43065">
    <property type="entry name" value="SENSOR HISTIDINE KINASE"/>
    <property type="match status" value="1"/>
</dbReference>
<dbReference type="Gene3D" id="3.30.450.20">
    <property type="entry name" value="PAS domain"/>
    <property type="match status" value="1"/>
</dbReference>
<feature type="domain" description="PAS" evidence="10">
    <location>
        <begin position="210"/>
        <end position="250"/>
    </location>
</feature>
<dbReference type="InterPro" id="IPR003594">
    <property type="entry name" value="HATPase_dom"/>
</dbReference>
<keyword evidence="8" id="KW-0902">Two-component regulatory system</keyword>
<dbReference type="CDD" id="cd00130">
    <property type="entry name" value="PAS"/>
    <property type="match status" value="1"/>
</dbReference>
<dbReference type="PROSITE" id="PS50109">
    <property type="entry name" value="HIS_KIN"/>
    <property type="match status" value="1"/>
</dbReference>
<evidence type="ECO:0000256" key="8">
    <source>
        <dbReference type="ARBA" id="ARBA00023012"/>
    </source>
</evidence>
<keyword evidence="12" id="KW-1185">Reference proteome</keyword>
<dbReference type="SUPFAM" id="SSF55874">
    <property type="entry name" value="ATPase domain of HSP90 chaperone/DNA topoisomerase II/histidine kinase"/>
    <property type="match status" value="1"/>
</dbReference>
<dbReference type="Pfam" id="PF02518">
    <property type="entry name" value="HATPase_c"/>
    <property type="match status" value="1"/>
</dbReference>
<evidence type="ECO:0000259" key="10">
    <source>
        <dbReference type="PROSITE" id="PS50112"/>
    </source>
</evidence>
<proteinExistence type="predicted"/>
<dbReference type="EC" id="2.7.13.3" evidence="2"/>
<dbReference type="Pfam" id="PF00512">
    <property type="entry name" value="HisKA"/>
    <property type="match status" value="1"/>
</dbReference>
<dbReference type="InterPro" id="IPR036890">
    <property type="entry name" value="HATPase_C_sf"/>
</dbReference>
<dbReference type="PRINTS" id="PR00344">
    <property type="entry name" value="BCTRLSENSOR"/>
</dbReference>
<dbReference type="RefSeq" id="WP_341415096.1">
    <property type="nucleotide sequence ID" value="NZ_JBBPCC010000004.1"/>
</dbReference>
<dbReference type="InterPro" id="IPR003661">
    <property type="entry name" value="HisK_dim/P_dom"/>
</dbReference>
<reference evidence="11 12" key="1">
    <citation type="submission" date="2024-04" db="EMBL/GenBank/DDBJ databases">
        <title>draft genome sequnece of Paenibacillus filicis.</title>
        <authorList>
            <person name="Kim D.-U."/>
        </authorList>
    </citation>
    <scope>NUCLEOTIDE SEQUENCE [LARGE SCALE GENOMIC DNA]</scope>
    <source>
        <strain evidence="11 12">KACC14197</strain>
    </source>
</reference>
<evidence type="ECO:0000256" key="7">
    <source>
        <dbReference type="ARBA" id="ARBA00022840"/>
    </source>
</evidence>
<dbReference type="CDD" id="cd00075">
    <property type="entry name" value="HATPase"/>
    <property type="match status" value="1"/>
</dbReference>
<dbReference type="InterPro" id="IPR004358">
    <property type="entry name" value="Sig_transdc_His_kin-like_C"/>
</dbReference>
<dbReference type="GO" id="GO:0005524">
    <property type="term" value="F:ATP binding"/>
    <property type="evidence" value="ECO:0007669"/>
    <property type="project" value="UniProtKB-KW"/>
</dbReference>
<dbReference type="Pfam" id="PF00989">
    <property type="entry name" value="PAS"/>
    <property type="match status" value="1"/>
</dbReference>
<dbReference type="Gene3D" id="3.30.450.40">
    <property type="match status" value="1"/>
</dbReference>
<comment type="caution">
    <text evidence="11">The sequence shown here is derived from an EMBL/GenBank/DDBJ whole genome shotgun (WGS) entry which is preliminary data.</text>
</comment>
<gene>
    <name evidence="11" type="ORF">WMW72_08995</name>
</gene>